<dbReference type="Pfam" id="PF02322">
    <property type="entry name" value="Cyt_bd_oxida_II"/>
    <property type="match status" value="1"/>
</dbReference>
<evidence type="ECO:0000256" key="10">
    <source>
        <dbReference type="ARBA" id="ARBA00023004"/>
    </source>
</evidence>
<dbReference type="InterPro" id="IPR003317">
    <property type="entry name" value="Cyt-d_oxidase_su2"/>
</dbReference>
<feature type="transmembrane region" description="Helical" evidence="12">
    <location>
        <begin position="255"/>
        <end position="276"/>
    </location>
</feature>
<evidence type="ECO:0000256" key="1">
    <source>
        <dbReference type="ARBA" id="ARBA00004651"/>
    </source>
</evidence>
<keyword evidence="3" id="KW-0813">Transport</keyword>
<dbReference type="GO" id="GO:0009055">
    <property type="term" value="F:electron transfer activity"/>
    <property type="evidence" value="ECO:0007669"/>
    <property type="project" value="TreeGrafter"/>
</dbReference>
<gene>
    <name evidence="13" type="primary">cydB</name>
    <name evidence="13" type="ORF">MMAD_27210</name>
</gene>
<dbReference type="GO" id="GO:0019646">
    <property type="term" value="P:aerobic electron transport chain"/>
    <property type="evidence" value="ECO:0007669"/>
    <property type="project" value="TreeGrafter"/>
</dbReference>
<dbReference type="PANTHER" id="PTHR43141">
    <property type="entry name" value="CYTOCHROME BD2 SUBUNIT II"/>
    <property type="match status" value="1"/>
</dbReference>
<dbReference type="AlphaFoldDB" id="A0A7I7XGW2"/>
<keyword evidence="4" id="KW-1003">Cell membrane</keyword>
<evidence type="ECO:0000256" key="4">
    <source>
        <dbReference type="ARBA" id="ARBA00022475"/>
    </source>
</evidence>
<sequence length="345" mass="37124">MGLQDFWFVALGGLFLGFLVLEGFDFGVGMLMAPLGRRAPAGQRERHRRAVLNTIGPVWDGNEVWLITAGGAMFAAFPEMYATVFSGLYLPLLVILVAMIGRICAIEWRGKIDDPAWRSWADAAIAVGSWVPAVLWGVTFAALVHGLPVNAHKQIELSAGDLLDGYVLLGGLATAGLFAFHGAVFIALKTEGVVRDDAVRFASRLALPVTVVVAGFGTWTQLAHGKDWTWWVLGVAIVAQASAAAAVWGRIGDGITFACTSAVVAAAVVLLFGALYPNLVPSTLNPNWSLTIHDASSSPYTLRIMTWAALIFAPLVMCYQGWTYWVFRQRISADRIPAPVGLSPR</sequence>
<keyword evidence="14" id="KW-1185">Reference proteome</keyword>
<comment type="similarity">
    <text evidence="2">Belongs to the cytochrome ubiquinol oxidase subunit 2 family.</text>
</comment>
<feature type="transmembrane region" description="Helical" evidence="12">
    <location>
        <begin position="165"/>
        <end position="189"/>
    </location>
</feature>
<dbReference type="RefSeq" id="WP_163737852.1">
    <property type="nucleotide sequence ID" value="NZ_AP022610.1"/>
</dbReference>
<dbReference type="Proteomes" id="UP000466517">
    <property type="component" value="Chromosome"/>
</dbReference>
<name>A0A7I7XGW2_9MYCO</name>
<dbReference type="KEGG" id="mmag:MMAD_27210"/>
<dbReference type="EMBL" id="AP022610">
    <property type="protein sequence ID" value="BBZ28426.1"/>
    <property type="molecule type" value="Genomic_DNA"/>
</dbReference>
<feature type="transmembrane region" description="Helical" evidence="12">
    <location>
        <begin position="201"/>
        <end position="222"/>
    </location>
</feature>
<accession>A0A7I7XGW2</accession>
<feature type="transmembrane region" description="Helical" evidence="12">
    <location>
        <begin position="120"/>
        <end position="145"/>
    </location>
</feature>
<proteinExistence type="inferred from homology"/>
<feature type="transmembrane region" description="Helical" evidence="12">
    <location>
        <begin position="6"/>
        <end position="33"/>
    </location>
</feature>
<keyword evidence="7" id="KW-0479">Metal-binding</keyword>
<keyword evidence="10" id="KW-0408">Iron</keyword>
<evidence type="ECO:0000256" key="5">
    <source>
        <dbReference type="ARBA" id="ARBA00022617"/>
    </source>
</evidence>
<keyword evidence="8" id="KW-0249">Electron transport</keyword>
<keyword evidence="9 12" id="KW-1133">Transmembrane helix</keyword>
<keyword evidence="5" id="KW-0349">Heme</keyword>
<dbReference type="GO" id="GO:0070069">
    <property type="term" value="C:cytochrome complex"/>
    <property type="evidence" value="ECO:0007669"/>
    <property type="project" value="TreeGrafter"/>
</dbReference>
<feature type="transmembrane region" description="Helical" evidence="12">
    <location>
        <begin position="228"/>
        <end position="248"/>
    </location>
</feature>
<dbReference type="GO" id="GO:0005886">
    <property type="term" value="C:plasma membrane"/>
    <property type="evidence" value="ECO:0007669"/>
    <property type="project" value="UniProtKB-SubCell"/>
</dbReference>
<evidence type="ECO:0000256" key="6">
    <source>
        <dbReference type="ARBA" id="ARBA00022692"/>
    </source>
</evidence>
<evidence type="ECO:0000256" key="12">
    <source>
        <dbReference type="SAM" id="Phobius"/>
    </source>
</evidence>
<organism evidence="13 14">
    <name type="scientific">Mycolicibacterium madagascariense</name>
    <dbReference type="NCBI Taxonomy" id="212765"/>
    <lineage>
        <taxon>Bacteria</taxon>
        <taxon>Bacillati</taxon>
        <taxon>Actinomycetota</taxon>
        <taxon>Actinomycetes</taxon>
        <taxon>Mycobacteriales</taxon>
        <taxon>Mycobacteriaceae</taxon>
        <taxon>Mycolicibacterium</taxon>
    </lineage>
</organism>
<evidence type="ECO:0000256" key="11">
    <source>
        <dbReference type="ARBA" id="ARBA00023136"/>
    </source>
</evidence>
<evidence type="ECO:0000256" key="9">
    <source>
        <dbReference type="ARBA" id="ARBA00022989"/>
    </source>
</evidence>
<evidence type="ECO:0000313" key="14">
    <source>
        <dbReference type="Proteomes" id="UP000466517"/>
    </source>
</evidence>
<dbReference type="GO" id="GO:0016682">
    <property type="term" value="F:oxidoreductase activity, acting on diphenols and related substances as donors, oxygen as acceptor"/>
    <property type="evidence" value="ECO:0007669"/>
    <property type="project" value="TreeGrafter"/>
</dbReference>
<feature type="transmembrane region" description="Helical" evidence="12">
    <location>
        <begin position="304"/>
        <end position="327"/>
    </location>
</feature>
<reference evidence="13 14" key="1">
    <citation type="journal article" date="2019" name="Emerg. Microbes Infect.">
        <title>Comprehensive subspecies identification of 175 nontuberculous mycobacteria species based on 7547 genomic profiles.</title>
        <authorList>
            <person name="Matsumoto Y."/>
            <person name="Kinjo T."/>
            <person name="Motooka D."/>
            <person name="Nabeya D."/>
            <person name="Jung N."/>
            <person name="Uechi K."/>
            <person name="Horii T."/>
            <person name="Iida T."/>
            <person name="Fujita J."/>
            <person name="Nakamura S."/>
        </authorList>
    </citation>
    <scope>NUCLEOTIDE SEQUENCE [LARGE SCALE GENOMIC DNA]</scope>
    <source>
        <strain evidence="13 14">JCM 13574</strain>
    </source>
</reference>
<dbReference type="GO" id="GO:0046872">
    <property type="term" value="F:metal ion binding"/>
    <property type="evidence" value="ECO:0007669"/>
    <property type="project" value="UniProtKB-KW"/>
</dbReference>
<feature type="transmembrane region" description="Helical" evidence="12">
    <location>
        <begin position="88"/>
        <end position="108"/>
    </location>
</feature>
<evidence type="ECO:0000256" key="3">
    <source>
        <dbReference type="ARBA" id="ARBA00022448"/>
    </source>
</evidence>
<dbReference type="PIRSF" id="PIRSF000267">
    <property type="entry name" value="Cyt_oxidse_sub2"/>
    <property type="match status" value="1"/>
</dbReference>
<comment type="subcellular location">
    <subcellularLocation>
        <location evidence="1">Cell membrane</location>
        <topology evidence="1">Multi-pass membrane protein</topology>
    </subcellularLocation>
</comment>
<keyword evidence="6 12" id="KW-0812">Transmembrane</keyword>
<dbReference type="PANTHER" id="PTHR43141:SF5">
    <property type="entry name" value="CYTOCHROME BD-I UBIQUINOL OXIDASE SUBUNIT 2"/>
    <property type="match status" value="1"/>
</dbReference>
<evidence type="ECO:0000313" key="13">
    <source>
        <dbReference type="EMBL" id="BBZ28426.1"/>
    </source>
</evidence>
<dbReference type="NCBIfam" id="TIGR00203">
    <property type="entry name" value="cydB"/>
    <property type="match status" value="1"/>
</dbReference>
<evidence type="ECO:0000256" key="7">
    <source>
        <dbReference type="ARBA" id="ARBA00022723"/>
    </source>
</evidence>
<evidence type="ECO:0000256" key="8">
    <source>
        <dbReference type="ARBA" id="ARBA00022982"/>
    </source>
</evidence>
<protein>
    <submittedName>
        <fullName evidence="13">Cytochrome D ubiquinol oxidase subunit II</fullName>
    </submittedName>
</protein>
<evidence type="ECO:0000256" key="2">
    <source>
        <dbReference type="ARBA" id="ARBA00007543"/>
    </source>
</evidence>
<keyword evidence="11 12" id="KW-0472">Membrane</keyword>